<dbReference type="PANTHER" id="PTHR32063">
    <property type="match status" value="1"/>
</dbReference>
<keyword evidence="1" id="KW-0812">Transmembrane</keyword>
<feature type="transmembrane region" description="Helical" evidence="1">
    <location>
        <begin position="967"/>
        <end position="988"/>
    </location>
</feature>
<dbReference type="InterPro" id="IPR027463">
    <property type="entry name" value="AcrB_DN_DC_subdom"/>
</dbReference>
<dbReference type="AlphaFoldDB" id="A0A1I4RKQ8"/>
<evidence type="ECO:0000313" key="5">
    <source>
        <dbReference type="Proteomes" id="UP000183766"/>
    </source>
</evidence>
<accession>A0A1I4RKQ8</accession>
<feature type="transmembrane region" description="Helical" evidence="1">
    <location>
        <begin position="1041"/>
        <end position="1067"/>
    </location>
</feature>
<dbReference type="PRINTS" id="PR00702">
    <property type="entry name" value="ACRIFLAVINRP"/>
</dbReference>
<sequence>MLNMDSEIVKSLKASAFTLIVAFVCVALVGLALIPLLPVKLNPSRTLPGFTVRFSMPGTSARVVEMTATSKLEAMLARVKGIRGISSTSGNGWGSVSVNLDKHVDAAVARFEASTIIRQTWPELPDGVSYPYIQMHRPGQSNQGPFMAFTINAPATPFLIQQYAEEHIKTRLAQIPGIYKINLSGATPMEWRLEYDSEQLRALGINTDDIRQAVRLHYQKEFLGTYDVEQGASGRQWIRLALVPEQEGREFNAERIKVKMKDGKIIGLNELVKVSRMEEQPQNYYRINGLNSIYLSIVAEETANQLALSEKVKAFMDDNQLLLPAGYEIHTSYDATEFIQEELGKIYLRTGMTVAILLLFVLLITFSPKYLFLIVISLAVNMAIAVILYYAFGLEMQLYSLAGITVSLNLVIDNTIVMSDHYLRRRDRKAFMSILAATLTTMGALVIIFFLDEKIRLNLQDFAAVVIINLGVSLLVALFFVPSLIDKIGLKRRKKSSLSIVKWKIGEVRFFVWIRSRMRRLPVYFSRCYRWLIQILCRWRVAVCILLLLVFGLPVFLLPEKMKGDDRWAKTYNQTLGTTTYKEKVKPIVDKVLGGTLRLFVQKVYEGSYFSRNEEVVLHANANLPNGSTLEQMNTLVKRMETYLSEFKEIKQFQTSVESARRSSIHIYFSKEHQKSGFPYTLKANMISKALQLGGGNWTIYGLQDQGFSNDVRENAGSFRVKMYGYNYDALYDWVEKLKAKLLSHRRIREVTIGSDFSWWKDDYMEFYFNLNKQRMAEEGIGAGRLFSAIHPIYGRNMEIGSVMAEEGTEKIKLSSCQSEDRDVWAMQFYPFQIGEREYKLSELATVEKGQMPQEVAKENQQYRLCLQYEYIGSSEQGNKLLKKDLEEFNEILPMGYTAKSEDNNWSWGGKDNKQYRLLLIVIAIIFFITSILFNSLKQPLAILFVIPVSYIGVFLTFYWFKLNFDQGGFASFVLLCGITVNASIYILNEYNSVRKRFPRLSPLRAYVKAWNTKVIPIFLTVTSTILGFVLFMVGMEKEGFWFPLAAGTIGGLIMSVIGVFIFLPVFTLKKKCLVKPKAML</sequence>
<dbReference type="Gene3D" id="3.30.70.1320">
    <property type="entry name" value="Multidrug efflux transporter AcrB pore domain like"/>
    <property type="match status" value="1"/>
</dbReference>
<dbReference type="RefSeq" id="WP_074705153.1">
    <property type="nucleotide sequence ID" value="NZ_FNRP01000003.1"/>
</dbReference>
<feature type="transmembrane region" description="Helical" evidence="1">
    <location>
        <begin position="12"/>
        <end position="37"/>
    </location>
</feature>
<dbReference type="GO" id="GO:0042910">
    <property type="term" value="F:xenobiotic transmembrane transporter activity"/>
    <property type="evidence" value="ECO:0007669"/>
    <property type="project" value="TreeGrafter"/>
</dbReference>
<dbReference type="SUPFAM" id="SSF82714">
    <property type="entry name" value="Multidrug efflux transporter AcrB TolC docking domain, DN and DC subdomains"/>
    <property type="match status" value="1"/>
</dbReference>
<dbReference type="Proteomes" id="UP000183766">
    <property type="component" value="Unassembled WGS sequence"/>
</dbReference>
<evidence type="ECO:0000313" key="2">
    <source>
        <dbReference type="EMBL" id="SEA19338.1"/>
    </source>
</evidence>
<keyword evidence="1" id="KW-0472">Membrane</keyword>
<reference evidence="4 5" key="1">
    <citation type="submission" date="2016-10" db="EMBL/GenBank/DDBJ databases">
        <authorList>
            <person name="de Groot N.N."/>
        </authorList>
    </citation>
    <scope>NUCLEOTIDE SEQUENCE [LARGE SCALE GENOMIC DNA]</scope>
    <source>
        <strain evidence="3 5">NLAE-zl-C202</strain>
        <strain evidence="2 4">NLAE-zl-G339</strain>
    </source>
</reference>
<feature type="transmembrane region" description="Helical" evidence="1">
    <location>
        <begin position="346"/>
        <end position="364"/>
    </location>
</feature>
<dbReference type="SUPFAM" id="SSF82866">
    <property type="entry name" value="Multidrug efflux transporter AcrB transmembrane domain"/>
    <property type="match status" value="2"/>
</dbReference>
<feature type="transmembrane region" description="Helical" evidence="1">
    <location>
        <begin position="916"/>
        <end position="934"/>
    </location>
</feature>
<evidence type="ECO:0000313" key="3">
    <source>
        <dbReference type="EMBL" id="SFM52842.1"/>
    </source>
</evidence>
<evidence type="ECO:0000256" key="1">
    <source>
        <dbReference type="SAM" id="Phobius"/>
    </source>
</evidence>
<dbReference type="EMBL" id="FOUM01000006">
    <property type="protein sequence ID" value="SFM52842.1"/>
    <property type="molecule type" value="Genomic_DNA"/>
</dbReference>
<feature type="transmembrane region" description="Helical" evidence="1">
    <location>
        <begin position="1015"/>
        <end position="1035"/>
    </location>
</feature>
<dbReference type="Gene3D" id="3.30.70.1430">
    <property type="entry name" value="Multidrug efflux transporter AcrB pore domain"/>
    <property type="match status" value="1"/>
</dbReference>
<dbReference type="Gene3D" id="3.30.2090.10">
    <property type="entry name" value="Multidrug efflux transporter AcrB TolC docking domain, DN and DC subdomains"/>
    <property type="match status" value="1"/>
</dbReference>
<feature type="transmembrane region" description="Helical" evidence="1">
    <location>
        <begin position="462"/>
        <end position="485"/>
    </location>
</feature>
<dbReference type="Proteomes" id="UP000183040">
    <property type="component" value="Unassembled WGS sequence"/>
</dbReference>
<protein>
    <submittedName>
        <fullName evidence="3">Multidrug efflux pump subunit AcrB</fullName>
    </submittedName>
</protein>
<feature type="transmembrane region" description="Helical" evidence="1">
    <location>
        <begin position="941"/>
        <end position="961"/>
    </location>
</feature>
<dbReference type="PANTHER" id="PTHR32063:SF0">
    <property type="entry name" value="SWARMING MOTILITY PROTEIN SWRC"/>
    <property type="match status" value="1"/>
</dbReference>
<dbReference type="EMBL" id="FNRP01000003">
    <property type="protein sequence ID" value="SEA19338.1"/>
    <property type="molecule type" value="Genomic_DNA"/>
</dbReference>
<dbReference type="GO" id="GO:0005886">
    <property type="term" value="C:plasma membrane"/>
    <property type="evidence" value="ECO:0007669"/>
    <property type="project" value="TreeGrafter"/>
</dbReference>
<keyword evidence="1" id="KW-1133">Transmembrane helix</keyword>
<organism evidence="3 5">
    <name type="scientific">Bacteroides xylanisolvens</name>
    <dbReference type="NCBI Taxonomy" id="371601"/>
    <lineage>
        <taxon>Bacteria</taxon>
        <taxon>Pseudomonadati</taxon>
        <taxon>Bacteroidota</taxon>
        <taxon>Bacteroidia</taxon>
        <taxon>Bacteroidales</taxon>
        <taxon>Bacteroidaceae</taxon>
        <taxon>Bacteroides</taxon>
    </lineage>
</organism>
<dbReference type="Gene3D" id="1.20.1640.10">
    <property type="entry name" value="Multidrug efflux transporter AcrB transmembrane domain"/>
    <property type="match status" value="3"/>
</dbReference>
<dbReference type="SUPFAM" id="SSF82693">
    <property type="entry name" value="Multidrug efflux transporter AcrB pore domain, PN1, PN2, PC1 and PC2 subdomains"/>
    <property type="match status" value="2"/>
</dbReference>
<feature type="transmembrane region" description="Helical" evidence="1">
    <location>
        <begin position="371"/>
        <end position="392"/>
    </location>
</feature>
<dbReference type="Pfam" id="PF00873">
    <property type="entry name" value="ACR_tran"/>
    <property type="match status" value="2"/>
</dbReference>
<proteinExistence type="predicted"/>
<evidence type="ECO:0000313" key="4">
    <source>
        <dbReference type="Proteomes" id="UP000183040"/>
    </source>
</evidence>
<feature type="transmembrane region" description="Helical" evidence="1">
    <location>
        <begin position="398"/>
        <end position="418"/>
    </location>
</feature>
<feature type="transmembrane region" description="Helical" evidence="1">
    <location>
        <begin position="539"/>
        <end position="558"/>
    </location>
</feature>
<feature type="transmembrane region" description="Helical" evidence="1">
    <location>
        <begin position="430"/>
        <end position="450"/>
    </location>
</feature>
<gene>
    <name evidence="2" type="ORF">SAMN04487924_10375</name>
    <name evidence="3" type="ORF">SAMN05216250_10665</name>
</gene>
<name>A0A1I4RKQ8_9BACE</name>
<dbReference type="InterPro" id="IPR001036">
    <property type="entry name" value="Acrflvin-R"/>
</dbReference>